<feature type="compositionally biased region" description="Basic residues" evidence="1">
    <location>
        <begin position="510"/>
        <end position="521"/>
    </location>
</feature>
<feature type="region of interest" description="Disordered" evidence="1">
    <location>
        <begin position="324"/>
        <end position="418"/>
    </location>
</feature>
<keyword evidence="3" id="KW-1185">Reference proteome</keyword>
<dbReference type="EMBL" id="LR999456">
    <property type="protein sequence ID" value="CAE6090299.1"/>
    <property type="molecule type" value="Genomic_DNA"/>
</dbReference>
<feature type="region of interest" description="Disordered" evidence="1">
    <location>
        <begin position="510"/>
        <end position="535"/>
    </location>
</feature>
<name>A0A8S2ANA3_ARAAE</name>
<sequence>MQQNSFFLGSTRDITDARTGWNLRPGQDIDTNRYSVNLNVDDTFSFFYNDLYLRQVKEALRQTMLVHESVFESQIYELHRLYRKQKELMMEMEETRHHKTLYLNSGFPIPRTHWMSSSISAYQTRNLPHEEEDIPRLLVDNKVEKFEKKVLDLELPVFEYNDMFGEVHEAQNFLEEQSLKRMSLDSSKQSSKLLLDLNEPAKIEEHSDYVFNQFLSTVTSNEIGEESDTKNEGESLVKGSNGMNEAQGSVKCQEEYGIDLNMSPLSSEEEITIVKKFETEKPRGSSLVSLHGKHGSEQPRVVVQALPCLTSTLLLDKRYKSLMRGSRSKKKVKRCPSNITFKGLDLDPQSSAQATSESQSNQTSMEKGSSSSLSEAKSAKKGTNLGKKRHCKPQMKSSKGQKVVAKRSGRVKRKKSRRISLVTEGNYQEVSAAEAIVDMSRKSGRETADCITSVSRNLLWFAEISSSVAEDYKTEFLELTETKLEEQEKDLRLNSLDNIAAVSSIVLKKQRRSRARQGKRKCKDDQHDDNPSLGTFSECEANEDLQVIGKLIEASELKWNCGFPKNKRKSSPPKPIDAFTSSGEAKTGVDWGALKKRRRGARIPAADFKHMIINQVV</sequence>
<evidence type="ECO:0000256" key="1">
    <source>
        <dbReference type="SAM" id="MobiDB-lite"/>
    </source>
</evidence>
<reference evidence="2" key="1">
    <citation type="submission" date="2021-01" db="EMBL/GenBank/DDBJ databases">
        <authorList>
            <person name="Bezrukov I."/>
        </authorList>
    </citation>
    <scope>NUCLEOTIDE SEQUENCE</scope>
</reference>
<accession>A0A8S2ANA3</accession>
<dbReference type="InterPro" id="IPR008581">
    <property type="entry name" value="DUF863_pln"/>
</dbReference>
<organism evidence="2 3">
    <name type="scientific">Arabidopsis arenosa</name>
    <name type="common">Sand rock-cress</name>
    <name type="synonym">Cardaminopsis arenosa</name>
    <dbReference type="NCBI Taxonomy" id="38785"/>
    <lineage>
        <taxon>Eukaryota</taxon>
        <taxon>Viridiplantae</taxon>
        <taxon>Streptophyta</taxon>
        <taxon>Embryophyta</taxon>
        <taxon>Tracheophyta</taxon>
        <taxon>Spermatophyta</taxon>
        <taxon>Magnoliopsida</taxon>
        <taxon>eudicotyledons</taxon>
        <taxon>Gunneridae</taxon>
        <taxon>Pentapetalae</taxon>
        <taxon>rosids</taxon>
        <taxon>malvids</taxon>
        <taxon>Brassicales</taxon>
        <taxon>Brassicaceae</taxon>
        <taxon>Camelineae</taxon>
        <taxon>Arabidopsis</taxon>
    </lineage>
</organism>
<gene>
    <name evidence="2" type="ORF">AARE701A_LOCUS14730</name>
</gene>
<evidence type="ECO:0000313" key="3">
    <source>
        <dbReference type="Proteomes" id="UP000682877"/>
    </source>
</evidence>
<feature type="compositionally biased region" description="Low complexity" evidence="1">
    <location>
        <begin position="349"/>
        <end position="376"/>
    </location>
</feature>
<dbReference type="Proteomes" id="UP000682877">
    <property type="component" value="Chromosome 6"/>
</dbReference>
<protein>
    <submittedName>
        <fullName evidence="2">Uncharacterized protein</fullName>
    </submittedName>
</protein>
<feature type="region of interest" description="Disordered" evidence="1">
    <location>
        <begin position="222"/>
        <end position="244"/>
    </location>
</feature>
<dbReference type="Pfam" id="PF05904">
    <property type="entry name" value="DUF863"/>
    <property type="match status" value="1"/>
</dbReference>
<evidence type="ECO:0000313" key="2">
    <source>
        <dbReference type="EMBL" id="CAE6090299.1"/>
    </source>
</evidence>
<feature type="region of interest" description="Disordered" evidence="1">
    <location>
        <begin position="564"/>
        <end position="584"/>
    </location>
</feature>
<proteinExistence type="predicted"/>
<dbReference type="PANTHER" id="PTHR33167">
    <property type="entry name" value="TRANSCRIPTION FACTOR, PUTATIVE (DUF863)-RELATED"/>
    <property type="match status" value="1"/>
</dbReference>
<feature type="compositionally biased region" description="Basic residues" evidence="1">
    <location>
        <begin position="404"/>
        <end position="418"/>
    </location>
</feature>
<dbReference type="PANTHER" id="PTHR33167:SF18">
    <property type="entry name" value="GB|AAF67766.1"/>
    <property type="match status" value="1"/>
</dbReference>
<dbReference type="AlphaFoldDB" id="A0A8S2ANA3"/>